<dbReference type="InterPro" id="IPR010061">
    <property type="entry name" value="MeMal-semiAld_DH"/>
</dbReference>
<evidence type="ECO:0000259" key="3">
    <source>
        <dbReference type="Pfam" id="PF03101"/>
    </source>
</evidence>
<name>A0ABQ8WKF8_PENCH</name>
<gene>
    <name evidence="4" type="ORF">N7505_006255</name>
</gene>
<evidence type="ECO:0000313" key="5">
    <source>
        <dbReference type="Proteomes" id="UP001220256"/>
    </source>
</evidence>
<feature type="domain" description="FAR1" evidence="3">
    <location>
        <begin position="81"/>
        <end position="162"/>
    </location>
</feature>
<dbReference type="Pfam" id="PF03101">
    <property type="entry name" value="FAR1"/>
    <property type="match status" value="1"/>
</dbReference>
<comment type="similarity">
    <text evidence="1">Belongs to the aldehyde dehydrogenase family.</text>
</comment>
<reference evidence="4 5" key="1">
    <citation type="journal article" date="2023" name="IMA Fungus">
        <title>Comparative genomic study of the Penicillium genus elucidates a diverse pangenome and 15 lateral gene transfer events.</title>
        <authorList>
            <person name="Petersen C."/>
            <person name="Sorensen T."/>
            <person name="Nielsen M.R."/>
            <person name="Sondergaard T.E."/>
            <person name="Sorensen J.L."/>
            <person name="Fitzpatrick D.A."/>
            <person name="Frisvad J.C."/>
            <person name="Nielsen K.L."/>
        </authorList>
    </citation>
    <scope>NUCLEOTIDE SEQUENCE [LARGE SCALE GENOMIC DNA]</scope>
    <source>
        <strain evidence="4 5">IBT 3361</strain>
    </source>
</reference>
<keyword evidence="5" id="KW-1185">Reference proteome</keyword>
<dbReference type="PANTHER" id="PTHR43866:SF3">
    <property type="entry name" value="METHYLMALONATE-SEMIALDEHYDE DEHYDROGENASE [ACYLATING], MITOCHONDRIAL"/>
    <property type="match status" value="1"/>
</dbReference>
<dbReference type="Proteomes" id="UP001220256">
    <property type="component" value="Unassembled WGS sequence"/>
</dbReference>
<organism evidence="4 5">
    <name type="scientific">Penicillium chrysogenum</name>
    <name type="common">Penicillium notatum</name>
    <dbReference type="NCBI Taxonomy" id="5076"/>
    <lineage>
        <taxon>Eukaryota</taxon>
        <taxon>Fungi</taxon>
        <taxon>Dikarya</taxon>
        <taxon>Ascomycota</taxon>
        <taxon>Pezizomycotina</taxon>
        <taxon>Eurotiomycetes</taxon>
        <taxon>Eurotiomycetidae</taxon>
        <taxon>Eurotiales</taxon>
        <taxon>Aspergillaceae</taxon>
        <taxon>Penicillium</taxon>
        <taxon>Penicillium chrysogenum species complex</taxon>
    </lineage>
</organism>
<protein>
    <recommendedName>
        <fullName evidence="3">FAR1 domain-containing protein</fullName>
    </recommendedName>
</protein>
<dbReference type="InterPro" id="IPR004330">
    <property type="entry name" value="FAR1_DNA_bnd_dom"/>
</dbReference>
<sequence>MASLGLAYLDSSDSDPGSDCEIVPESPPALPISESLPTLPSTEIVPESPPALPSTPQMPLPPLSQQYDTPEDGINAINLLARPHGFAVSTLRSKTTKRGVRKTVRLYCDRGRMQRNRRPDGDPERKRQTTTLAIECPFTVSLRLNQETNLWHITIKNLEHNHGPSPASTHSLQRR</sequence>
<evidence type="ECO:0000256" key="1">
    <source>
        <dbReference type="ARBA" id="ARBA00009986"/>
    </source>
</evidence>
<comment type="caution">
    <text evidence="4">The sequence shown here is derived from an EMBL/GenBank/DDBJ whole genome shotgun (WGS) entry which is preliminary data.</text>
</comment>
<proteinExistence type="inferred from homology"/>
<evidence type="ECO:0000313" key="4">
    <source>
        <dbReference type="EMBL" id="KAJ5270497.1"/>
    </source>
</evidence>
<dbReference type="EMBL" id="JAPVEB010000003">
    <property type="protein sequence ID" value="KAJ5270497.1"/>
    <property type="molecule type" value="Genomic_DNA"/>
</dbReference>
<accession>A0ABQ8WKF8</accession>
<dbReference type="PANTHER" id="PTHR43866">
    <property type="entry name" value="MALONATE-SEMIALDEHYDE DEHYDROGENASE"/>
    <property type="match status" value="1"/>
</dbReference>
<feature type="compositionally biased region" description="Pro residues" evidence="2">
    <location>
        <begin position="47"/>
        <end position="56"/>
    </location>
</feature>
<feature type="region of interest" description="Disordered" evidence="2">
    <location>
        <begin position="1"/>
        <end position="56"/>
    </location>
</feature>
<evidence type="ECO:0000256" key="2">
    <source>
        <dbReference type="SAM" id="MobiDB-lite"/>
    </source>
</evidence>